<gene>
    <name evidence="1" type="primary">meh</name>
    <name evidence="1" type="ORF">EMEDMD4_800043</name>
</gene>
<dbReference type="AlphaFoldDB" id="A0A508X6H7"/>
<dbReference type="SUPFAM" id="SSF54637">
    <property type="entry name" value="Thioesterase/thiol ester dehydrase-isomerase"/>
    <property type="match status" value="1"/>
</dbReference>
<protein>
    <submittedName>
        <fullName evidence="1">Mesaconyl-C(4)-CoA hydratase</fullName>
        <ecNumber evidence="1">4.2.1.153</ecNumber>
    </submittedName>
</protein>
<dbReference type="PANTHER" id="PTHR28152:SF1">
    <property type="entry name" value="HYDROXYACYL-THIOESTER DEHYDRATASE TYPE 2, MITOCHONDRIAL"/>
    <property type="match status" value="1"/>
</dbReference>
<dbReference type="Proteomes" id="UP000507954">
    <property type="component" value="Unassembled WGS sequence"/>
</dbReference>
<dbReference type="EMBL" id="CABFNB010000151">
    <property type="protein sequence ID" value="VTZ65461.1"/>
    <property type="molecule type" value="Genomic_DNA"/>
</dbReference>
<accession>A0A508X6H7</accession>
<proteinExistence type="predicted"/>
<sequence length="288" mass="31931">MLSPTRTVPPLPSGAVWDVKKDVLSIEVLKRLDAALDTSVFGDGTRLPWHWLHFLPDAPTGSLAKDGHPVRNDDLAEEFPRRMWAGSRIHVVGPAPLPGDNITRRTLTLSTERKQGSSGRLLFMTVLHEFLGASGVVLREEQDIVYRAASAEPTRVSGRRLADKRAEWARDVDPSAALLFRFSALTFNTHRIHYDRDYAQQEEGYPGLVVHGPLQATLMLDLVHRVFPAARISAFEFRALRPVFDNGVFRVCASPGPGPGSIDLWTQDSSGYLGMQAKLVLAGEKEEF</sequence>
<name>A0A508X6H7_9HYPH</name>
<dbReference type="EC" id="4.2.1.153" evidence="1"/>
<evidence type="ECO:0000313" key="1">
    <source>
        <dbReference type="EMBL" id="VTZ65461.1"/>
    </source>
</evidence>
<reference evidence="1" key="1">
    <citation type="submission" date="2019-06" db="EMBL/GenBank/DDBJ databases">
        <authorList>
            <person name="Le Quere A."/>
            <person name="Colella S."/>
        </authorList>
    </citation>
    <scope>NUCLEOTIDE SEQUENCE</scope>
    <source>
        <strain evidence="1">EmedicaeMD41</strain>
    </source>
</reference>
<dbReference type="PANTHER" id="PTHR28152">
    <property type="entry name" value="HYDROXYACYL-THIOESTER DEHYDRATASE TYPE 2, MITOCHONDRIAL"/>
    <property type="match status" value="1"/>
</dbReference>
<dbReference type="Gene3D" id="3.10.129.10">
    <property type="entry name" value="Hotdog Thioesterase"/>
    <property type="match status" value="1"/>
</dbReference>
<keyword evidence="1" id="KW-0456">Lyase</keyword>
<dbReference type="GO" id="GO:0019171">
    <property type="term" value="F:(3R)-hydroxyacyl-[acyl-carrier-protein] dehydratase activity"/>
    <property type="evidence" value="ECO:0007669"/>
    <property type="project" value="TreeGrafter"/>
</dbReference>
<dbReference type="InterPro" id="IPR052741">
    <property type="entry name" value="Mitochondrial_HTD2"/>
</dbReference>
<dbReference type="RefSeq" id="WP_180162268.1">
    <property type="nucleotide sequence ID" value="NZ_CABFNB010000151.1"/>
</dbReference>
<organism evidence="1">
    <name type="scientific">Sinorhizobium medicae</name>
    <dbReference type="NCBI Taxonomy" id="110321"/>
    <lineage>
        <taxon>Bacteria</taxon>
        <taxon>Pseudomonadati</taxon>
        <taxon>Pseudomonadota</taxon>
        <taxon>Alphaproteobacteria</taxon>
        <taxon>Hyphomicrobiales</taxon>
        <taxon>Rhizobiaceae</taxon>
        <taxon>Sinorhizobium/Ensifer group</taxon>
        <taxon>Sinorhizobium</taxon>
    </lineage>
</organism>
<dbReference type="InterPro" id="IPR029069">
    <property type="entry name" value="HotDog_dom_sf"/>
</dbReference>